<comment type="caution">
    <text evidence="1">The sequence shown here is derived from an EMBL/GenBank/DDBJ whole genome shotgun (WGS) entry which is preliminary data.</text>
</comment>
<protein>
    <submittedName>
        <fullName evidence="1">WbqC-like family protein</fullName>
    </submittedName>
</protein>
<organism evidence="1 2">
    <name type="scientific">Streptomyces zinciresistens K42</name>
    <dbReference type="NCBI Taxonomy" id="700597"/>
    <lineage>
        <taxon>Bacteria</taxon>
        <taxon>Bacillati</taxon>
        <taxon>Actinomycetota</taxon>
        <taxon>Actinomycetes</taxon>
        <taxon>Kitasatosporales</taxon>
        <taxon>Streptomycetaceae</taxon>
        <taxon>Streptomyces</taxon>
    </lineage>
</organism>
<dbReference type="InterPro" id="IPR014985">
    <property type="entry name" value="WbqC"/>
</dbReference>
<name>G2G3P8_9ACTN</name>
<dbReference type="EMBL" id="AGBF01000001">
    <property type="protein sequence ID" value="EGX61794.1"/>
    <property type="molecule type" value="Genomic_DNA"/>
</dbReference>
<proteinExistence type="predicted"/>
<evidence type="ECO:0000313" key="2">
    <source>
        <dbReference type="Proteomes" id="UP000004217"/>
    </source>
</evidence>
<dbReference type="Pfam" id="PF08889">
    <property type="entry name" value="WbqC"/>
    <property type="match status" value="1"/>
</dbReference>
<evidence type="ECO:0000313" key="1">
    <source>
        <dbReference type="EMBL" id="EGX61794.1"/>
    </source>
</evidence>
<dbReference type="AlphaFoldDB" id="G2G3P8"/>
<reference evidence="1 2" key="1">
    <citation type="submission" date="2011-08" db="EMBL/GenBank/DDBJ databases">
        <authorList>
            <person name="Lin Y."/>
            <person name="Hao X."/>
            <person name="Johnstone L."/>
            <person name="Miller S.J."/>
            <person name="Wei G."/>
            <person name="Rensing C."/>
        </authorList>
    </citation>
    <scope>NUCLEOTIDE SEQUENCE [LARGE SCALE GENOMIC DNA]</scope>
    <source>
        <strain evidence="1 2">K42</strain>
    </source>
</reference>
<dbReference type="PATRIC" id="fig|700597.3.peg.92"/>
<keyword evidence="2" id="KW-1185">Reference proteome</keyword>
<accession>G2G3P8</accession>
<dbReference type="OrthoDB" id="3611744at2"/>
<dbReference type="RefSeq" id="WP_007490489.1">
    <property type="nucleotide sequence ID" value="NZ_AGBF01000001.1"/>
</dbReference>
<gene>
    <name evidence="1" type="ORF">SZN_00495</name>
</gene>
<sequence>MPRTSPSSATASPAASSRELPALGGLCAIHQPNIFPRLSTLAKLFAADTWIALDDVQFTRRDYQHRARLADLDDPARQRWLTIPTRLPSGRSTLIRDALIDDPVLARRRTEGLLRQHYGNSPHWPALAQALDPVLGAFATERTADVAETSTRLLLDLLGWRGQILTSSDLPARPGRSQRLADLAAATGARTYLCGTGGMTYLDPAPFEAQDIAVLPFRPPATGIWSTGRRVSALWALAALGPQAVAARCRALAAAPDHAGGLTRPLP</sequence>
<dbReference type="Proteomes" id="UP000004217">
    <property type="component" value="Unassembled WGS sequence"/>
</dbReference>